<dbReference type="HOGENOM" id="CLU_3256977_0_0_0"/>
<dbReference type="InParanoid" id="Q7UU98"/>
<reference evidence="1 2" key="1">
    <citation type="journal article" date="2003" name="Proc. Natl. Acad. Sci. U.S.A.">
        <title>Complete genome sequence of the marine planctomycete Pirellula sp. strain 1.</title>
        <authorList>
            <person name="Gloeckner F.O."/>
            <person name="Kube M."/>
            <person name="Bauer M."/>
            <person name="Teeling H."/>
            <person name="Lombardot T."/>
            <person name="Ludwig W."/>
            <person name="Gade D."/>
            <person name="Beck A."/>
            <person name="Borzym K."/>
            <person name="Heitmann K."/>
            <person name="Rabus R."/>
            <person name="Schlesner H."/>
            <person name="Amann R."/>
            <person name="Reinhardt R."/>
        </authorList>
    </citation>
    <scope>NUCLEOTIDE SEQUENCE [LARGE SCALE GENOMIC DNA]</scope>
    <source>
        <strain evidence="2">DSM 10527 / NCIMB 13988 / SH1</strain>
    </source>
</reference>
<sequence>MIVTRCSFVQCMDLFSVRIGDVRLKVSCSNEKRPNRFDSAFE</sequence>
<organism evidence="1 2">
    <name type="scientific">Rhodopirellula baltica (strain DSM 10527 / NCIMB 13988 / SH1)</name>
    <dbReference type="NCBI Taxonomy" id="243090"/>
    <lineage>
        <taxon>Bacteria</taxon>
        <taxon>Pseudomonadati</taxon>
        <taxon>Planctomycetota</taxon>
        <taxon>Planctomycetia</taxon>
        <taxon>Pirellulales</taxon>
        <taxon>Pirellulaceae</taxon>
        <taxon>Rhodopirellula</taxon>
    </lineage>
</organism>
<evidence type="ECO:0000313" key="1">
    <source>
        <dbReference type="EMBL" id="CAD73184.1"/>
    </source>
</evidence>
<accession>Q7UU98</accession>
<dbReference type="EnsemblBacteria" id="CAD73184">
    <property type="protein sequence ID" value="CAD73184"/>
    <property type="gene ID" value="RB3422"/>
</dbReference>
<dbReference type="KEGG" id="rba:RB3422"/>
<dbReference type="EMBL" id="BX294138">
    <property type="protein sequence ID" value="CAD73184.1"/>
    <property type="molecule type" value="Genomic_DNA"/>
</dbReference>
<name>Q7UU98_RHOBA</name>
<dbReference type="Proteomes" id="UP000001025">
    <property type="component" value="Chromosome"/>
</dbReference>
<proteinExistence type="predicted"/>
<evidence type="ECO:0000313" key="2">
    <source>
        <dbReference type="Proteomes" id="UP000001025"/>
    </source>
</evidence>
<dbReference type="AlphaFoldDB" id="Q7UU98"/>
<keyword evidence="2" id="KW-1185">Reference proteome</keyword>
<gene>
    <name evidence="1" type="ordered locus">RB3422</name>
</gene>
<protein>
    <submittedName>
        <fullName evidence="1">Uncharacterized protein</fullName>
    </submittedName>
</protein>